<comment type="catalytic activity">
    <reaction evidence="2 6">
        <text>glutathione + H2O = L-cysteinylglycine + L-glutamate</text>
        <dbReference type="Rhea" id="RHEA:28807"/>
        <dbReference type="ChEBI" id="CHEBI:15377"/>
        <dbReference type="ChEBI" id="CHEBI:29985"/>
        <dbReference type="ChEBI" id="CHEBI:57925"/>
        <dbReference type="ChEBI" id="CHEBI:61694"/>
        <dbReference type="EC" id="3.4.19.13"/>
    </reaction>
</comment>
<comment type="pathway">
    <text evidence="6">Sulfur metabolism; glutathione metabolism.</text>
</comment>
<dbReference type="GO" id="GO:0036374">
    <property type="term" value="F:glutathione hydrolase activity"/>
    <property type="evidence" value="ECO:0007669"/>
    <property type="project" value="UniProtKB-UniRule"/>
</dbReference>
<dbReference type="InterPro" id="IPR029055">
    <property type="entry name" value="Ntn_hydrolases_N"/>
</dbReference>
<comment type="catalytic activity">
    <reaction evidence="1 6">
        <text>an S-substituted glutathione + H2O = an S-substituted L-cysteinylglycine + L-glutamate</text>
        <dbReference type="Rhea" id="RHEA:59468"/>
        <dbReference type="ChEBI" id="CHEBI:15377"/>
        <dbReference type="ChEBI" id="CHEBI:29985"/>
        <dbReference type="ChEBI" id="CHEBI:90779"/>
        <dbReference type="ChEBI" id="CHEBI:143103"/>
        <dbReference type="EC" id="3.4.19.13"/>
    </reaction>
</comment>
<dbReference type="PRINTS" id="PR01210">
    <property type="entry name" value="GGTRANSPTASE"/>
</dbReference>
<dbReference type="EMBL" id="CP003093">
    <property type="protein sequence ID" value="AER55333.1"/>
    <property type="molecule type" value="Genomic_DNA"/>
</dbReference>
<comment type="similarity">
    <text evidence="6">Belongs to the gamma-glutamyltransferase family.</text>
</comment>
<dbReference type="eggNOG" id="COG0405">
    <property type="taxonomic scope" value="Bacteria"/>
</dbReference>
<feature type="active site" description="Nucleophile" evidence="4">
    <location>
        <position position="426"/>
    </location>
</feature>
<reference evidence="7 8" key="1">
    <citation type="journal article" date="2012" name="J. Bacteriol.">
        <title>Complete Genome Sequence of the BTEX-Degrading Bacterium Pseudoxanthomonas spadix BD-a59.</title>
        <authorList>
            <person name="Lee S.H."/>
            <person name="Jin H.M."/>
            <person name="Lee H.J."/>
            <person name="Kim J.M."/>
            <person name="Jeon C.O."/>
        </authorList>
    </citation>
    <scope>NUCLEOTIDE SEQUENCE [LARGE SCALE GENOMIC DNA]</scope>
    <source>
        <strain evidence="7 8">BD-a59</strain>
    </source>
</reference>
<dbReference type="PANTHER" id="PTHR43881:SF1">
    <property type="entry name" value="GAMMA-GLUTAMYLTRANSPEPTIDASE (AFU_ORTHOLOGUE AFUA_4G13580)"/>
    <property type="match status" value="1"/>
</dbReference>
<name>G7UN22_PSEUP</name>
<dbReference type="SUPFAM" id="SSF56235">
    <property type="entry name" value="N-terminal nucleophile aminohydrolases (Ntn hydrolases)"/>
    <property type="match status" value="1"/>
</dbReference>
<dbReference type="Gene3D" id="3.60.20.40">
    <property type="match status" value="1"/>
</dbReference>
<evidence type="ECO:0000256" key="2">
    <source>
        <dbReference type="ARBA" id="ARBA00001089"/>
    </source>
</evidence>
<dbReference type="GO" id="GO:0006751">
    <property type="term" value="P:glutathione catabolic process"/>
    <property type="evidence" value="ECO:0007669"/>
    <property type="project" value="UniProtKB-UniRule"/>
</dbReference>
<keyword evidence="8" id="KW-1185">Reference proteome</keyword>
<dbReference type="EC" id="2.3.2.2" evidence="6"/>
<dbReference type="Proteomes" id="UP000005870">
    <property type="component" value="Chromosome"/>
</dbReference>
<dbReference type="Pfam" id="PF01019">
    <property type="entry name" value="G_glu_transpept"/>
    <property type="match status" value="1"/>
</dbReference>
<dbReference type="PANTHER" id="PTHR43881">
    <property type="entry name" value="GAMMA-GLUTAMYLTRANSPEPTIDASE (AFU_ORTHOLOGUE AFUA_4G13580)"/>
    <property type="match status" value="1"/>
</dbReference>
<comment type="PTM">
    <text evidence="6">Cleaved by autocatalysis into a large and a small subunit.</text>
</comment>
<proteinExistence type="inferred from homology"/>
<dbReference type="HOGENOM" id="CLU_014813_3_2_6"/>
<dbReference type="InterPro" id="IPR000101">
    <property type="entry name" value="GGT_peptidase"/>
</dbReference>
<sequence>MMQIPKSMGKPADAIRVVLLGIAVGLVGSAVAQDTGDSAAHAGLSAYRPAIPGIEGLVTTAHPLASAAGASVLAQGGNAADAAVAVAATLNVVEPQSSGIGGNGYAVFFDNKTKQVYSLAMHAAAPLAVKPEQLTAEQLDHGPLASMPPGMIGGLIELLDKHGRLSLQQVLAPAIAYAEQGHPANHSLVASIGRQKAQIEKIPSTAKVFLPDGAVPEVGAMFRQPQYAATLRKLVEVEERALAVGASRSAALKAAYDRFYKGDIAKEIAAFFRREGGLISLEDLAAYKPRWGPALHTTYRGYDVYANGDASRGGIEVLMQLNLIEAFDLRGMGYQSADALHLIAESIKLAKSDVYRYVADPAFVQVPWQGLLSKEYAAQRRALISPHGAMAYPQPGRPDKAELALAGRDNLRGKRWPEVNRSDPDTTSFSIVDRFGNALVCTPTVGGGFGAGVVAGRTGLLLNNGMRLGSISPYPGNVNALEPGKVPLLNNSPIVVLKDGQLVLAIGTPGGESIGQTQFQGILNVLEFDLDIQRAIEAPRLRLDAQPNFYKPGALIEIAMESRFPAATLSALEAKGHTLKMLDQYTPGVGGMQGIAVDQAHGTMSAGADPRRAGYAIGW</sequence>
<dbReference type="GO" id="GO:0006750">
    <property type="term" value="P:glutathione biosynthetic process"/>
    <property type="evidence" value="ECO:0007669"/>
    <property type="project" value="UniProtKB-KW"/>
</dbReference>
<organism evidence="7 8">
    <name type="scientific">Pseudoxanthomonas spadix (strain BD-a59)</name>
    <dbReference type="NCBI Taxonomy" id="1045855"/>
    <lineage>
        <taxon>Bacteria</taxon>
        <taxon>Pseudomonadati</taxon>
        <taxon>Pseudomonadota</taxon>
        <taxon>Gammaproteobacteria</taxon>
        <taxon>Lysobacterales</taxon>
        <taxon>Lysobacteraceae</taxon>
        <taxon>Pseudoxanthomonas</taxon>
    </lineage>
</organism>
<keyword evidence="6" id="KW-0012">Acyltransferase</keyword>
<dbReference type="Gene3D" id="1.10.246.130">
    <property type="match status" value="1"/>
</dbReference>
<dbReference type="GO" id="GO:0103068">
    <property type="term" value="F:leukotriene C4 gamma-glutamyl transferase activity"/>
    <property type="evidence" value="ECO:0007669"/>
    <property type="project" value="UniProtKB-EC"/>
</dbReference>
<dbReference type="UniPathway" id="UPA00204"/>
<dbReference type="RefSeq" id="WP_014159511.1">
    <property type="nucleotide sequence ID" value="NC_016147.2"/>
</dbReference>
<keyword evidence="6" id="KW-0808">Transferase</keyword>
<keyword evidence="6" id="KW-0317">Glutathione biosynthesis</keyword>
<dbReference type="InterPro" id="IPR052896">
    <property type="entry name" value="GGT-like_enzyme"/>
</dbReference>
<evidence type="ECO:0000256" key="5">
    <source>
        <dbReference type="PIRSR" id="PIRSR600101-2"/>
    </source>
</evidence>
<keyword evidence="6" id="KW-0865">Zymogen</keyword>
<comment type="catalytic activity">
    <reaction evidence="3 6">
        <text>an N-terminal (5-L-glutamyl)-[peptide] + an alpha-amino acid = 5-L-glutamyl amino acid + an N-terminal L-alpha-aminoacyl-[peptide]</text>
        <dbReference type="Rhea" id="RHEA:23904"/>
        <dbReference type="Rhea" id="RHEA-COMP:9780"/>
        <dbReference type="Rhea" id="RHEA-COMP:9795"/>
        <dbReference type="ChEBI" id="CHEBI:77644"/>
        <dbReference type="ChEBI" id="CHEBI:78597"/>
        <dbReference type="ChEBI" id="CHEBI:78599"/>
        <dbReference type="ChEBI" id="CHEBI:78608"/>
        <dbReference type="EC" id="2.3.2.2"/>
    </reaction>
</comment>
<dbReference type="STRING" id="1045855.DSC_03400"/>
<dbReference type="InterPro" id="IPR043138">
    <property type="entry name" value="GGT_lsub"/>
</dbReference>
<dbReference type="NCBIfam" id="TIGR00066">
    <property type="entry name" value="g_glut_trans"/>
    <property type="match status" value="1"/>
</dbReference>
<accession>G7UN22</accession>
<evidence type="ECO:0000256" key="1">
    <source>
        <dbReference type="ARBA" id="ARBA00001049"/>
    </source>
</evidence>
<dbReference type="OrthoDB" id="5297205at2"/>
<dbReference type="InterPro" id="IPR043137">
    <property type="entry name" value="GGT_ssub_C"/>
</dbReference>
<protein>
    <recommendedName>
        <fullName evidence="6">Glutathione hydrolase proenzyme</fullName>
        <ecNumber evidence="6">2.3.2.2</ecNumber>
        <ecNumber evidence="6">3.4.19.13</ecNumber>
    </recommendedName>
    <component>
        <recommendedName>
            <fullName evidence="6">Glutathione hydrolase large chain</fullName>
        </recommendedName>
    </component>
    <component>
        <recommendedName>
            <fullName evidence="6">Glutathione hydrolase small chain</fullName>
        </recommendedName>
    </component>
</protein>
<dbReference type="KEGG" id="psd:DSC_03400"/>
<comment type="subunit">
    <text evidence="6">This enzyme consists of two polypeptide chains, which are synthesized in precursor form from a single polypeptide.</text>
</comment>
<gene>
    <name evidence="7" type="ordered locus">DSC_03400</name>
</gene>
<evidence type="ECO:0000256" key="6">
    <source>
        <dbReference type="RuleBase" id="RU368036"/>
    </source>
</evidence>
<evidence type="ECO:0000313" key="7">
    <source>
        <dbReference type="EMBL" id="AER55333.1"/>
    </source>
</evidence>
<evidence type="ECO:0000313" key="8">
    <source>
        <dbReference type="Proteomes" id="UP000005870"/>
    </source>
</evidence>
<dbReference type="EC" id="3.4.19.13" evidence="6"/>
<dbReference type="AlphaFoldDB" id="G7UN22"/>
<evidence type="ECO:0000256" key="3">
    <source>
        <dbReference type="ARBA" id="ARBA00047417"/>
    </source>
</evidence>
<evidence type="ECO:0000256" key="4">
    <source>
        <dbReference type="PIRSR" id="PIRSR600101-1"/>
    </source>
</evidence>
<keyword evidence="6" id="KW-0378">Hydrolase</keyword>
<feature type="binding site" evidence="5">
    <location>
        <position position="511"/>
    </location>
    <ligand>
        <name>L-glutamate</name>
        <dbReference type="ChEBI" id="CHEBI:29985"/>
    </ligand>
</feature>